<evidence type="ECO:0000313" key="2">
    <source>
        <dbReference type="Proteomes" id="UP000283586"/>
    </source>
</evidence>
<protein>
    <submittedName>
        <fullName evidence="1">Uncharacterized protein</fullName>
    </submittedName>
</protein>
<reference evidence="1 2" key="1">
    <citation type="submission" date="2018-08" db="EMBL/GenBank/DDBJ databases">
        <title>A genome reference for cultivated species of the human gut microbiota.</title>
        <authorList>
            <person name="Zou Y."/>
            <person name="Xue W."/>
            <person name="Luo G."/>
        </authorList>
    </citation>
    <scope>NUCLEOTIDE SEQUENCE [LARGE SCALE GENOMIC DNA]</scope>
    <source>
        <strain evidence="1 2">AF31-21AC</strain>
    </source>
</reference>
<proteinExistence type="predicted"/>
<organism evidence="1 2">
    <name type="scientific">Roseburia intestinalis</name>
    <dbReference type="NCBI Taxonomy" id="166486"/>
    <lineage>
        <taxon>Bacteria</taxon>
        <taxon>Bacillati</taxon>
        <taxon>Bacillota</taxon>
        <taxon>Clostridia</taxon>
        <taxon>Lachnospirales</taxon>
        <taxon>Lachnospiraceae</taxon>
        <taxon>Roseburia</taxon>
    </lineage>
</organism>
<accession>A0A415TRD8</accession>
<dbReference type="Proteomes" id="UP000283586">
    <property type="component" value="Unassembled WGS sequence"/>
</dbReference>
<dbReference type="AlphaFoldDB" id="A0A415TRD8"/>
<name>A0A415TRD8_9FIRM</name>
<sequence length="85" mass="9325">MRSHDPFGTCRNCGCQIMWVKTKAGKNMPVDPTMISYRRPGAGVKAKEKIVTPEGEVVCADKVSSESAEGFGYISHFATCKARNR</sequence>
<gene>
    <name evidence="1" type="ORF">DWZ31_14290</name>
</gene>
<evidence type="ECO:0000313" key="1">
    <source>
        <dbReference type="EMBL" id="RHN05843.1"/>
    </source>
</evidence>
<dbReference type="EMBL" id="QRQN01000018">
    <property type="protein sequence ID" value="RHN05843.1"/>
    <property type="molecule type" value="Genomic_DNA"/>
</dbReference>
<comment type="caution">
    <text evidence="1">The sequence shown here is derived from an EMBL/GenBank/DDBJ whole genome shotgun (WGS) entry which is preliminary data.</text>
</comment>